<dbReference type="Gene3D" id="3.10.180.10">
    <property type="entry name" value="2,3-Dihydroxybiphenyl 1,2-Dioxygenase, domain 1"/>
    <property type="match status" value="1"/>
</dbReference>
<dbReference type="Pfam" id="PF00903">
    <property type="entry name" value="Glyoxalase"/>
    <property type="match status" value="1"/>
</dbReference>
<reference evidence="3" key="1">
    <citation type="submission" date="2016-09" db="EMBL/GenBank/DDBJ databases">
        <authorList>
            <person name="Varghese N."/>
            <person name="Submissions S."/>
        </authorList>
    </citation>
    <scope>NUCLEOTIDE SEQUENCE [LARGE SCALE GENOMIC DNA]</scope>
    <source>
        <strain evidence="3">ANC 3699</strain>
    </source>
</reference>
<organism evidence="2 3">
    <name type="scientific">Acinetobacter marinus</name>
    <dbReference type="NCBI Taxonomy" id="281375"/>
    <lineage>
        <taxon>Bacteria</taxon>
        <taxon>Pseudomonadati</taxon>
        <taxon>Pseudomonadota</taxon>
        <taxon>Gammaproteobacteria</taxon>
        <taxon>Moraxellales</taxon>
        <taxon>Moraxellaceae</taxon>
        <taxon>Acinetobacter</taxon>
    </lineage>
</organism>
<dbReference type="RefSeq" id="WP_092620505.1">
    <property type="nucleotide sequence ID" value="NZ_FMYK01000007.1"/>
</dbReference>
<sequence>MTTAILNTIIIYAKDMQRTALFYQQHFGLISTGEIVDGLIELSAESGVQILIHQAAKSIKLGQVAVKLSFSVTDVEQFIQQSTLNFGKIHQANGYQFANSKDPDGNLISISSRAYRVQ</sequence>
<evidence type="ECO:0000313" key="2">
    <source>
        <dbReference type="EMBL" id="SDC55360.1"/>
    </source>
</evidence>
<keyword evidence="3" id="KW-1185">Reference proteome</keyword>
<feature type="domain" description="Glyoxalase/fosfomycin resistance/dioxygenase" evidence="1">
    <location>
        <begin position="6"/>
        <end position="109"/>
    </location>
</feature>
<dbReference type="AlphaFoldDB" id="A0A1G6MIP2"/>
<dbReference type="InterPro" id="IPR029068">
    <property type="entry name" value="Glyas_Bleomycin-R_OHBP_Dase"/>
</dbReference>
<evidence type="ECO:0000313" key="3">
    <source>
        <dbReference type="Proteomes" id="UP000242317"/>
    </source>
</evidence>
<dbReference type="InterPro" id="IPR004360">
    <property type="entry name" value="Glyas_Fos-R_dOase_dom"/>
</dbReference>
<dbReference type="SUPFAM" id="SSF54593">
    <property type="entry name" value="Glyoxalase/Bleomycin resistance protein/Dihydroxybiphenyl dioxygenase"/>
    <property type="match status" value="1"/>
</dbReference>
<protein>
    <recommendedName>
        <fullName evidence="1">Glyoxalase/fosfomycin resistance/dioxygenase domain-containing protein</fullName>
    </recommendedName>
</protein>
<dbReference type="EMBL" id="FMYK01000007">
    <property type="protein sequence ID" value="SDC55360.1"/>
    <property type="molecule type" value="Genomic_DNA"/>
</dbReference>
<gene>
    <name evidence="2" type="ORF">SAMN05421749_10726</name>
</gene>
<dbReference type="Proteomes" id="UP000242317">
    <property type="component" value="Unassembled WGS sequence"/>
</dbReference>
<dbReference type="OrthoDB" id="4762357at2"/>
<proteinExistence type="predicted"/>
<name>A0A1G6MIP2_9GAMM</name>
<evidence type="ECO:0000259" key="1">
    <source>
        <dbReference type="Pfam" id="PF00903"/>
    </source>
</evidence>
<accession>A0A1G6MIP2</accession>